<evidence type="ECO:0000313" key="3">
    <source>
        <dbReference type="Proteomes" id="UP000030764"/>
    </source>
</evidence>
<reference evidence="2 3" key="1">
    <citation type="journal article" date="2014" name="Nat. Genet.">
        <title>Genome and transcriptome of the porcine whipworm Trichuris suis.</title>
        <authorList>
            <person name="Jex A.R."/>
            <person name="Nejsum P."/>
            <person name="Schwarz E.M."/>
            <person name="Hu L."/>
            <person name="Young N.D."/>
            <person name="Hall R.S."/>
            <person name="Korhonen P.K."/>
            <person name="Liao S."/>
            <person name="Thamsborg S."/>
            <person name="Xia J."/>
            <person name="Xu P."/>
            <person name="Wang S."/>
            <person name="Scheerlinck J.P."/>
            <person name="Hofmann A."/>
            <person name="Sternberg P.W."/>
            <person name="Wang J."/>
            <person name="Gasser R.B."/>
        </authorList>
    </citation>
    <scope>NUCLEOTIDE SEQUENCE [LARGE SCALE GENOMIC DNA]</scope>
    <source>
        <strain evidence="2">DCEP-RM93M</strain>
    </source>
</reference>
<name>A0A085LM41_9BILA</name>
<dbReference type="EMBL" id="KL363400">
    <property type="protein sequence ID" value="KFD46037.1"/>
    <property type="molecule type" value="Genomic_DNA"/>
</dbReference>
<protein>
    <submittedName>
        <fullName evidence="2">Uncharacterized protein</fullName>
    </submittedName>
</protein>
<dbReference type="Proteomes" id="UP000030764">
    <property type="component" value="Unassembled WGS sequence"/>
</dbReference>
<feature type="region of interest" description="Disordered" evidence="1">
    <location>
        <begin position="1"/>
        <end position="26"/>
    </location>
</feature>
<proteinExistence type="predicted"/>
<accession>A0A085LM41</accession>
<dbReference type="AlphaFoldDB" id="A0A085LM41"/>
<organism evidence="2 3">
    <name type="scientific">Trichuris suis</name>
    <name type="common">pig whipworm</name>
    <dbReference type="NCBI Taxonomy" id="68888"/>
    <lineage>
        <taxon>Eukaryota</taxon>
        <taxon>Metazoa</taxon>
        <taxon>Ecdysozoa</taxon>
        <taxon>Nematoda</taxon>
        <taxon>Enoplea</taxon>
        <taxon>Dorylaimia</taxon>
        <taxon>Trichinellida</taxon>
        <taxon>Trichuridae</taxon>
        <taxon>Trichuris</taxon>
    </lineage>
</organism>
<evidence type="ECO:0000313" key="2">
    <source>
        <dbReference type="EMBL" id="KFD46037.1"/>
    </source>
</evidence>
<sequence length="86" mass="9694">MHSPPPEVSSSKRRSHPWVHADRPKPIRKETGETFYDLLNVCILHSITGPLEVSAAQVELQVRQSLIGLQSNINTCQHFDQFGKGF</sequence>
<evidence type="ECO:0000256" key="1">
    <source>
        <dbReference type="SAM" id="MobiDB-lite"/>
    </source>
</evidence>
<keyword evidence="3" id="KW-1185">Reference proteome</keyword>
<gene>
    <name evidence="2" type="ORF">M513_13096</name>
</gene>